<gene>
    <name evidence="7" type="ORF">KP79_PYT19539</name>
</gene>
<evidence type="ECO:0000256" key="5">
    <source>
        <dbReference type="ARBA" id="ARBA00034078"/>
    </source>
</evidence>
<dbReference type="STRING" id="6573.A0A210R3B8"/>
<name>A0A210R3B8_MIZYE</name>
<keyword evidence="1" id="KW-0001">2Fe-2S</keyword>
<sequence>MALSMKMLRSGWFLQSQKIFMNCTRTCSSKDKEVQPKIVIHPETDLANQYPNTDIVKGRIADRTPFRMELQAGKKYSWCACGHSHTQPFCDGNHKRKREEFKNLRLKPVRFSVEETKEYWLCRCKQTDNPPFCDGSHKEPNVTGLFRIQPTT</sequence>
<proteinExistence type="predicted"/>
<dbReference type="InterPro" id="IPR018967">
    <property type="entry name" value="FeS-contain_CDGSH-typ"/>
</dbReference>
<comment type="caution">
    <text evidence="7">The sequence shown here is derived from an EMBL/GenBank/DDBJ whole genome shotgun (WGS) entry which is preliminary data.</text>
</comment>
<evidence type="ECO:0000259" key="6">
    <source>
        <dbReference type="SMART" id="SM00704"/>
    </source>
</evidence>
<reference evidence="7 8" key="1">
    <citation type="journal article" date="2017" name="Nat. Ecol. Evol.">
        <title>Scallop genome provides insights into evolution of bilaterian karyotype and development.</title>
        <authorList>
            <person name="Wang S."/>
            <person name="Zhang J."/>
            <person name="Jiao W."/>
            <person name="Li J."/>
            <person name="Xun X."/>
            <person name="Sun Y."/>
            <person name="Guo X."/>
            <person name="Huan P."/>
            <person name="Dong B."/>
            <person name="Zhang L."/>
            <person name="Hu X."/>
            <person name="Sun X."/>
            <person name="Wang J."/>
            <person name="Zhao C."/>
            <person name="Wang Y."/>
            <person name="Wang D."/>
            <person name="Huang X."/>
            <person name="Wang R."/>
            <person name="Lv J."/>
            <person name="Li Y."/>
            <person name="Zhang Z."/>
            <person name="Liu B."/>
            <person name="Lu W."/>
            <person name="Hui Y."/>
            <person name="Liang J."/>
            <person name="Zhou Z."/>
            <person name="Hou R."/>
            <person name="Li X."/>
            <person name="Liu Y."/>
            <person name="Li H."/>
            <person name="Ning X."/>
            <person name="Lin Y."/>
            <person name="Zhao L."/>
            <person name="Xing Q."/>
            <person name="Dou J."/>
            <person name="Li Y."/>
            <person name="Mao J."/>
            <person name="Guo H."/>
            <person name="Dou H."/>
            <person name="Li T."/>
            <person name="Mu C."/>
            <person name="Jiang W."/>
            <person name="Fu Q."/>
            <person name="Fu X."/>
            <person name="Miao Y."/>
            <person name="Liu J."/>
            <person name="Yu Q."/>
            <person name="Li R."/>
            <person name="Liao H."/>
            <person name="Li X."/>
            <person name="Kong Y."/>
            <person name="Jiang Z."/>
            <person name="Chourrout D."/>
            <person name="Li R."/>
            <person name="Bao Z."/>
        </authorList>
    </citation>
    <scope>NUCLEOTIDE SEQUENCE [LARGE SCALE GENOMIC DNA]</scope>
    <source>
        <strain evidence="7 8">PY_sf001</strain>
    </source>
</reference>
<dbReference type="GO" id="GO:0051537">
    <property type="term" value="F:2 iron, 2 sulfur cluster binding"/>
    <property type="evidence" value="ECO:0007669"/>
    <property type="project" value="UniProtKB-KW"/>
</dbReference>
<dbReference type="PANTHER" id="PTHR46491">
    <property type="entry name" value="CDGSH IRON SULFUR DOMAIN PROTEIN HOMOLOG"/>
    <property type="match status" value="1"/>
</dbReference>
<organism evidence="7 8">
    <name type="scientific">Mizuhopecten yessoensis</name>
    <name type="common">Japanese scallop</name>
    <name type="synonym">Patinopecten yessoensis</name>
    <dbReference type="NCBI Taxonomy" id="6573"/>
    <lineage>
        <taxon>Eukaryota</taxon>
        <taxon>Metazoa</taxon>
        <taxon>Spiralia</taxon>
        <taxon>Lophotrochozoa</taxon>
        <taxon>Mollusca</taxon>
        <taxon>Bivalvia</taxon>
        <taxon>Autobranchia</taxon>
        <taxon>Pteriomorphia</taxon>
        <taxon>Pectinida</taxon>
        <taxon>Pectinoidea</taxon>
        <taxon>Pectinidae</taxon>
        <taxon>Mizuhopecten</taxon>
    </lineage>
</organism>
<comment type="cofactor">
    <cofactor evidence="5">
        <name>[2Fe-2S] cluster</name>
        <dbReference type="ChEBI" id="CHEBI:190135"/>
    </cofactor>
</comment>
<dbReference type="InterPro" id="IPR052950">
    <property type="entry name" value="CISD"/>
</dbReference>
<dbReference type="AlphaFoldDB" id="A0A210R3B8"/>
<dbReference type="SMART" id="SM00704">
    <property type="entry name" value="ZnF_CDGSH"/>
    <property type="match status" value="2"/>
</dbReference>
<evidence type="ECO:0000256" key="4">
    <source>
        <dbReference type="ARBA" id="ARBA00023014"/>
    </source>
</evidence>
<dbReference type="Gene3D" id="3.40.5.90">
    <property type="entry name" value="CDGSH iron-sulfur domain, mitoNEET-type"/>
    <property type="match status" value="2"/>
</dbReference>
<keyword evidence="3" id="KW-0408">Iron</keyword>
<dbReference type="Pfam" id="PF09360">
    <property type="entry name" value="zf-CDGSH"/>
    <property type="match status" value="2"/>
</dbReference>
<evidence type="ECO:0000256" key="1">
    <source>
        <dbReference type="ARBA" id="ARBA00022714"/>
    </source>
</evidence>
<dbReference type="PANTHER" id="PTHR46491:SF3">
    <property type="entry name" value="CDGSH IRON-SULFUR DOMAIN-CONTAINING PROTEIN 3, MITOCHONDRIAL"/>
    <property type="match status" value="1"/>
</dbReference>
<dbReference type="InterPro" id="IPR042216">
    <property type="entry name" value="MitoNEET_CISD"/>
</dbReference>
<protein>
    <submittedName>
        <fullName evidence="7">CDGSH iron-sulfur domain-containing protein 3, mitochondrial</fullName>
    </submittedName>
</protein>
<dbReference type="GO" id="GO:0005739">
    <property type="term" value="C:mitochondrion"/>
    <property type="evidence" value="ECO:0007669"/>
    <property type="project" value="TreeGrafter"/>
</dbReference>
<evidence type="ECO:0000256" key="2">
    <source>
        <dbReference type="ARBA" id="ARBA00022723"/>
    </source>
</evidence>
<evidence type="ECO:0000313" key="7">
    <source>
        <dbReference type="EMBL" id="OWF55489.1"/>
    </source>
</evidence>
<feature type="domain" description="Iron-binding zinc finger CDGSH type" evidence="6">
    <location>
        <begin position="63"/>
        <end position="100"/>
    </location>
</feature>
<evidence type="ECO:0000313" key="8">
    <source>
        <dbReference type="Proteomes" id="UP000242188"/>
    </source>
</evidence>
<keyword evidence="2" id="KW-0479">Metal-binding</keyword>
<accession>A0A210R3B8</accession>
<dbReference type="OrthoDB" id="15717at2759"/>
<keyword evidence="8" id="KW-1185">Reference proteome</keyword>
<dbReference type="GO" id="GO:0046872">
    <property type="term" value="F:metal ion binding"/>
    <property type="evidence" value="ECO:0007669"/>
    <property type="project" value="UniProtKB-KW"/>
</dbReference>
<evidence type="ECO:0000256" key="3">
    <source>
        <dbReference type="ARBA" id="ARBA00023004"/>
    </source>
</evidence>
<dbReference type="Proteomes" id="UP000242188">
    <property type="component" value="Unassembled WGS sequence"/>
</dbReference>
<keyword evidence="4" id="KW-0411">Iron-sulfur</keyword>
<feature type="domain" description="Iron-binding zinc finger CDGSH type" evidence="6">
    <location>
        <begin position="108"/>
        <end position="143"/>
    </location>
</feature>
<dbReference type="EMBL" id="NEDP02000657">
    <property type="protein sequence ID" value="OWF55489.1"/>
    <property type="molecule type" value="Genomic_DNA"/>
</dbReference>